<dbReference type="SUPFAM" id="SSF158639">
    <property type="entry name" value="ENT-like"/>
    <property type="match status" value="1"/>
</dbReference>
<dbReference type="Pfam" id="PF05641">
    <property type="entry name" value="Agenet"/>
    <property type="match status" value="1"/>
</dbReference>
<dbReference type="InterPro" id="IPR036142">
    <property type="entry name" value="ENT_dom-like_sf"/>
</dbReference>
<dbReference type="Gene3D" id="1.10.1240.40">
    <property type="entry name" value="ENT domain"/>
    <property type="match status" value="1"/>
</dbReference>
<evidence type="ECO:0000259" key="3">
    <source>
        <dbReference type="PROSITE" id="PS51138"/>
    </source>
</evidence>
<dbReference type="OrthoDB" id="663550at2759"/>
<reference evidence="4" key="1">
    <citation type="submission" date="2020-01" db="EMBL/GenBank/DDBJ databases">
        <title>Genome sequence of Kobresia littledalei, the first chromosome-level genome in the family Cyperaceae.</title>
        <authorList>
            <person name="Qu G."/>
        </authorList>
    </citation>
    <scope>NUCLEOTIDE SEQUENCE</scope>
    <source>
        <strain evidence="4">C.B.Clarke</strain>
        <tissue evidence="4">Leaf</tissue>
    </source>
</reference>
<dbReference type="InterPro" id="IPR014002">
    <property type="entry name" value="Agenet_dom_plant"/>
</dbReference>
<evidence type="ECO:0000313" key="5">
    <source>
        <dbReference type="Proteomes" id="UP000623129"/>
    </source>
</evidence>
<dbReference type="EMBL" id="SWLB01000010">
    <property type="protein sequence ID" value="KAF3333528.1"/>
    <property type="molecule type" value="Genomic_DNA"/>
</dbReference>
<dbReference type="SMART" id="SM01191">
    <property type="entry name" value="ENT"/>
    <property type="match status" value="1"/>
</dbReference>
<evidence type="ECO:0000313" key="4">
    <source>
        <dbReference type="EMBL" id="KAF3333528.1"/>
    </source>
</evidence>
<dbReference type="AlphaFoldDB" id="A0A833R565"/>
<dbReference type="InterPro" id="IPR008395">
    <property type="entry name" value="Agenet-like_dom"/>
</dbReference>
<comment type="subcellular location">
    <subcellularLocation>
        <location evidence="1">Nucleus</location>
    </subcellularLocation>
</comment>
<dbReference type="PANTHER" id="PTHR31917:SF5">
    <property type="entry name" value="OS02G0204500 PROTEIN"/>
    <property type="match status" value="1"/>
</dbReference>
<dbReference type="PANTHER" id="PTHR31917">
    <property type="entry name" value="AGENET DOMAIN-CONTAINING PROTEIN-RELATED"/>
    <property type="match status" value="1"/>
</dbReference>
<organism evidence="4 5">
    <name type="scientific">Carex littledalei</name>
    <dbReference type="NCBI Taxonomy" id="544730"/>
    <lineage>
        <taxon>Eukaryota</taxon>
        <taxon>Viridiplantae</taxon>
        <taxon>Streptophyta</taxon>
        <taxon>Embryophyta</taxon>
        <taxon>Tracheophyta</taxon>
        <taxon>Spermatophyta</taxon>
        <taxon>Magnoliopsida</taxon>
        <taxon>Liliopsida</taxon>
        <taxon>Poales</taxon>
        <taxon>Cyperaceae</taxon>
        <taxon>Cyperoideae</taxon>
        <taxon>Cariceae</taxon>
        <taxon>Carex</taxon>
        <taxon>Carex subgen. Euthyceras</taxon>
    </lineage>
</organism>
<protein>
    <submittedName>
        <fullName evidence="4">ENT domain-containing protein</fullName>
    </submittedName>
</protein>
<dbReference type="GO" id="GO:0005634">
    <property type="term" value="C:nucleus"/>
    <property type="evidence" value="ECO:0007669"/>
    <property type="project" value="UniProtKB-SubCell"/>
</dbReference>
<keyword evidence="2" id="KW-0539">Nucleus</keyword>
<dbReference type="Proteomes" id="UP000623129">
    <property type="component" value="Unassembled WGS sequence"/>
</dbReference>
<evidence type="ECO:0000256" key="1">
    <source>
        <dbReference type="ARBA" id="ARBA00004123"/>
    </source>
</evidence>
<gene>
    <name evidence="4" type="ORF">FCM35_KLT01219</name>
</gene>
<accession>A0A833R565</accession>
<name>A0A833R565_9POAL</name>
<dbReference type="InterPro" id="IPR005491">
    <property type="entry name" value="ENT_dom"/>
</dbReference>
<proteinExistence type="predicted"/>
<sequence length="306" mass="34660">MTLVWEFAKQNQEVKKKLVILIERSGTKRLTARMRFRKGSQVEVLHSGSWRPAEIVCGNGHTYLVRYNNCCFSSANKKTDEEKVQRKVLRPPPPKKEKADKWAPGDLAEALVHGSWKPVKVTGLAYGNEYYFISPLGQCREVAVKKANLRRRCMWLNGKWVTIKEESGDLKNSKKRKLSEAACGKISNKLHRKCDNNESTASSTGSCSTSGRPYQYQVCCYAEDDAISSFVPMNQTSVSKKEKRDQEMERQAHKLEVDAYQATMAALHANGSISWEQEALLSNLRLLLNISIDEQQNVLRSLASSR</sequence>
<feature type="domain" description="ENT" evidence="3">
    <location>
        <begin position="248"/>
        <end position="306"/>
    </location>
</feature>
<dbReference type="PROSITE" id="PS51138">
    <property type="entry name" value="ENT"/>
    <property type="match status" value="1"/>
</dbReference>
<keyword evidence="5" id="KW-1185">Reference proteome</keyword>
<comment type="caution">
    <text evidence="4">The sequence shown here is derived from an EMBL/GenBank/DDBJ whole genome shotgun (WGS) entry which is preliminary data.</text>
</comment>
<dbReference type="Pfam" id="PF03735">
    <property type="entry name" value="ENT"/>
    <property type="match status" value="1"/>
</dbReference>
<dbReference type="SMART" id="SM00743">
    <property type="entry name" value="Agenet"/>
    <property type="match status" value="2"/>
</dbReference>
<evidence type="ECO:0000256" key="2">
    <source>
        <dbReference type="ARBA" id="ARBA00023242"/>
    </source>
</evidence>